<dbReference type="AlphaFoldDB" id="A0A645J4K1"/>
<name>A0A645J4K1_9ZZZZ</name>
<proteinExistence type="predicted"/>
<dbReference type="Pfam" id="PF13488">
    <property type="entry name" value="Gly-zipper_Omp"/>
    <property type="match status" value="1"/>
</dbReference>
<gene>
    <name evidence="2" type="ORF">SDC9_206275</name>
</gene>
<reference evidence="2" key="1">
    <citation type="submission" date="2019-08" db="EMBL/GenBank/DDBJ databases">
        <authorList>
            <person name="Kucharzyk K."/>
            <person name="Murdoch R.W."/>
            <person name="Higgins S."/>
            <person name="Loffler F."/>
        </authorList>
    </citation>
    <scope>NUCLEOTIDE SEQUENCE</scope>
</reference>
<accession>A0A645J4K1</accession>
<comment type="caution">
    <text evidence="2">The sequence shown here is derived from an EMBL/GenBank/DDBJ whole genome shotgun (WGS) entry which is preliminary data.</text>
</comment>
<protein>
    <recommendedName>
        <fullName evidence="1">Glycine zipper domain-containing protein</fullName>
    </recommendedName>
</protein>
<dbReference type="EMBL" id="VSSQ01131418">
    <property type="protein sequence ID" value="MPN58568.1"/>
    <property type="molecule type" value="Genomic_DNA"/>
</dbReference>
<organism evidence="2">
    <name type="scientific">bioreactor metagenome</name>
    <dbReference type="NCBI Taxonomy" id="1076179"/>
    <lineage>
        <taxon>unclassified sequences</taxon>
        <taxon>metagenomes</taxon>
        <taxon>ecological metagenomes</taxon>
    </lineage>
</organism>
<evidence type="ECO:0000259" key="1">
    <source>
        <dbReference type="Pfam" id="PF13488"/>
    </source>
</evidence>
<dbReference type="InterPro" id="IPR039567">
    <property type="entry name" value="Gly-zipper"/>
</dbReference>
<feature type="domain" description="Glycine zipper" evidence="1">
    <location>
        <begin position="65"/>
        <end position="109"/>
    </location>
</feature>
<sequence length="116" mass="11848">MTMGREDPVPMVERPATDPFVGRALTGYQERGTDMKNIRIILSTAACAATLGLVGCASHPTNSQIGTGVGAVAGGLVGDAVFGSTLGTVGGAAAGALIGHEVGKNSDRDRRRGYRY</sequence>
<evidence type="ECO:0000313" key="2">
    <source>
        <dbReference type="EMBL" id="MPN58568.1"/>
    </source>
</evidence>